<dbReference type="InterPro" id="IPR036397">
    <property type="entry name" value="RNaseH_sf"/>
</dbReference>
<accession>A0ABR0MTK6</accession>
<dbReference type="InterPro" id="IPR044730">
    <property type="entry name" value="RNase_H-like_dom_plant"/>
</dbReference>
<reference evidence="2 3" key="1">
    <citation type="submission" date="2023-03" db="EMBL/GenBank/DDBJ databases">
        <title>WGS of Gossypium arboreum.</title>
        <authorList>
            <person name="Yu D."/>
        </authorList>
    </citation>
    <scope>NUCLEOTIDE SEQUENCE [LARGE SCALE GENOMIC DNA]</scope>
    <source>
        <tissue evidence="2">Leaf</tissue>
    </source>
</reference>
<feature type="domain" description="RNase H type-1" evidence="1">
    <location>
        <begin position="33"/>
        <end position="154"/>
    </location>
</feature>
<comment type="caution">
    <text evidence="2">The sequence shown here is derived from an EMBL/GenBank/DDBJ whole genome shotgun (WGS) entry which is preliminary data.</text>
</comment>
<dbReference type="PANTHER" id="PTHR47074:SF61">
    <property type="entry name" value="RNASE H TYPE-1 DOMAIN-CONTAINING PROTEIN"/>
    <property type="match status" value="1"/>
</dbReference>
<evidence type="ECO:0000313" key="2">
    <source>
        <dbReference type="EMBL" id="KAK5777297.1"/>
    </source>
</evidence>
<dbReference type="CDD" id="cd06222">
    <property type="entry name" value="RNase_H_like"/>
    <property type="match status" value="1"/>
</dbReference>
<name>A0ABR0MTK6_GOSAR</name>
<dbReference type="EMBL" id="JARKNE010000012">
    <property type="protein sequence ID" value="KAK5777297.1"/>
    <property type="molecule type" value="Genomic_DNA"/>
</dbReference>
<dbReference type="InterPro" id="IPR052929">
    <property type="entry name" value="RNase_H-like_EbsB-rel"/>
</dbReference>
<dbReference type="SUPFAM" id="SSF53098">
    <property type="entry name" value="Ribonuclease H-like"/>
    <property type="match status" value="1"/>
</dbReference>
<dbReference type="Pfam" id="PF13456">
    <property type="entry name" value="RVT_3"/>
    <property type="match status" value="1"/>
</dbReference>
<gene>
    <name evidence="2" type="ORF">PVK06_045264</name>
</gene>
<proteinExistence type="predicted"/>
<dbReference type="InterPro" id="IPR002156">
    <property type="entry name" value="RNaseH_domain"/>
</dbReference>
<dbReference type="Gene3D" id="3.30.420.10">
    <property type="entry name" value="Ribonuclease H-like superfamily/Ribonuclease H"/>
    <property type="match status" value="1"/>
</dbReference>
<organism evidence="2 3">
    <name type="scientific">Gossypium arboreum</name>
    <name type="common">Tree cotton</name>
    <name type="synonym">Gossypium nanking</name>
    <dbReference type="NCBI Taxonomy" id="29729"/>
    <lineage>
        <taxon>Eukaryota</taxon>
        <taxon>Viridiplantae</taxon>
        <taxon>Streptophyta</taxon>
        <taxon>Embryophyta</taxon>
        <taxon>Tracheophyta</taxon>
        <taxon>Spermatophyta</taxon>
        <taxon>Magnoliopsida</taxon>
        <taxon>eudicotyledons</taxon>
        <taxon>Gunneridae</taxon>
        <taxon>Pentapetalae</taxon>
        <taxon>rosids</taxon>
        <taxon>malvids</taxon>
        <taxon>Malvales</taxon>
        <taxon>Malvaceae</taxon>
        <taxon>Malvoideae</taxon>
        <taxon>Gossypium</taxon>
    </lineage>
</organism>
<dbReference type="PANTHER" id="PTHR47074">
    <property type="entry name" value="BNAC02G40300D PROTEIN"/>
    <property type="match status" value="1"/>
</dbReference>
<keyword evidence="3" id="KW-1185">Reference proteome</keyword>
<dbReference type="Proteomes" id="UP001358586">
    <property type="component" value="Chromosome 12"/>
</dbReference>
<dbReference type="InterPro" id="IPR012337">
    <property type="entry name" value="RNaseH-like_sf"/>
</dbReference>
<evidence type="ECO:0000313" key="3">
    <source>
        <dbReference type="Proteomes" id="UP001358586"/>
    </source>
</evidence>
<protein>
    <recommendedName>
        <fullName evidence="1">RNase H type-1 domain-containing protein</fullName>
    </recommendedName>
</protein>
<evidence type="ECO:0000259" key="1">
    <source>
        <dbReference type="Pfam" id="PF13456"/>
    </source>
</evidence>
<sequence>MAKLDGLEEKPLTLSVGRGHRQPKGNMRMTIYFDADFSRRSSKSTSGLVVRGVMGEILASKTVIHSAISFLFVAEAQACLQAIQLGILIRFNSLAIVGDSRTVIKKCQTTDPDKSIIGALIRDIQRKKFHFQEIDFQFIHRSENECAHNNAHEALKRGEGKYLVGAIPDYIRRALKNDGRGTQIEVVS</sequence>